<name>M1UFV1_9CAUD</name>
<dbReference type="RefSeq" id="YP_007677207.1">
    <property type="nucleotide sequence ID" value="NC_020875.1"/>
</dbReference>
<organism evidence="1 2">
    <name type="scientific">Synechococcus phage S-SSM4</name>
    <dbReference type="NCBI Taxonomy" id="536466"/>
    <lineage>
        <taxon>Viruses</taxon>
        <taxon>Duplodnaviria</taxon>
        <taxon>Heunggongvirae</taxon>
        <taxon>Uroviricota</taxon>
        <taxon>Caudoviricetes</taxon>
        <taxon>Pantevenvirales</taxon>
        <taxon>Kyanoviridae</taxon>
        <taxon>Greenvirus</taxon>
        <taxon>Greenvirus ssm4</taxon>
    </lineage>
</organism>
<evidence type="ECO:0000313" key="2">
    <source>
        <dbReference type="Proteomes" id="UP000203282"/>
    </source>
</evidence>
<dbReference type="Proteomes" id="UP000203282">
    <property type="component" value="Segment"/>
</dbReference>
<dbReference type="OrthoDB" id="23547at10239"/>
<dbReference type="KEGG" id="vg:15013440"/>
<accession>M1UFV1</accession>
<keyword evidence="2" id="KW-1185">Reference proteome</keyword>
<proteinExistence type="predicted"/>
<sequence length="87" mass="9866">MQFTLTAVDDDGTVTTKEFDSVFLKDTVEKTADFLRGTGFFFDELEIVVNEETPFSDRNAPETLEEAAAQGTYVRLQLQQPDRNKPE</sequence>
<reference evidence="1 2" key="1">
    <citation type="submission" date="2010-03" db="EMBL/GenBank/DDBJ databases">
        <title>The Genome Sequence of Cyanophage S-SSM4.</title>
        <authorList>
            <consortium name="The Broad Institute Genome Sequencing Platform"/>
            <person name="Henn M.R."/>
            <person name="Sullivan M.S."/>
            <person name="Osburne M.S."/>
            <person name="Levin J."/>
            <person name="Malboeuf C."/>
            <person name="Casali M."/>
            <person name="Russ C."/>
            <person name="Lennon N."/>
            <person name="Erlich R."/>
            <person name="Young S.K."/>
            <person name="Koehrsen M."/>
            <person name="Yandava C."/>
            <person name="Zeng Q."/>
            <person name="Alvarado L."/>
            <person name="Anderson S."/>
            <person name="Berlin A."/>
            <person name="Borenstein D."/>
            <person name="Chen Z."/>
            <person name="Engels R."/>
            <person name="Freedman E."/>
            <person name="Gellesch M."/>
            <person name="Goldberg J."/>
            <person name="Green L."/>
            <person name="Griggs A."/>
            <person name="Gujja S."/>
            <person name="Heiman D."/>
            <person name="Hepburn T."/>
            <person name="Howarth C."/>
            <person name="Jen D."/>
            <person name="Larson L."/>
            <person name="Lewis B."/>
            <person name="Mehta T."/>
            <person name="Park D."/>
            <person name="Pearson M."/>
            <person name="Roberts A."/>
            <person name="Ryan E."/>
            <person name="Saif S."/>
            <person name="Shea T."/>
            <person name="Shenoy N."/>
            <person name="Sisk P."/>
            <person name="Stolte C."/>
            <person name="Sykes S."/>
            <person name="Walk T."/>
            <person name="White J."/>
            <person name="Yu Q."/>
            <person name="Coleman M.L."/>
            <person name="Huang K.H."/>
            <person name="Weigele P.R."/>
            <person name="DeFrancesco A.S."/>
            <person name="Kern S.E."/>
            <person name="Thompson L.R."/>
            <person name="Fu R."/>
            <person name="Hombeck B."/>
            <person name="Chisholm S.W."/>
            <person name="Haas B."/>
            <person name="Nusbaum C."/>
            <person name="Galagan J."/>
            <person name="Birren B."/>
        </authorList>
    </citation>
    <scope>NUCLEOTIDE SEQUENCE [LARGE SCALE GENOMIC DNA]</scope>
    <source>
        <strain evidence="1 2">S-SSM4</strain>
    </source>
</reference>
<dbReference type="EMBL" id="HQ316583">
    <property type="protein sequence ID" value="AGG54082.1"/>
    <property type="molecule type" value="Genomic_DNA"/>
</dbReference>
<protein>
    <submittedName>
        <fullName evidence="1">Uncharacterized protein</fullName>
    </submittedName>
</protein>
<gene>
    <name evidence="1" type="ORF">CYXG_00018</name>
</gene>
<evidence type="ECO:0000313" key="1">
    <source>
        <dbReference type="EMBL" id="AGG54082.1"/>
    </source>
</evidence>
<dbReference type="GeneID" id="15013440"/>